<keyword evidence="1" id="KW-0805">Transcription regulation</keyword>
<keyword evidence="2" id="KW-0238">DNA-binding</keyword>
<sequence>MPAAQHPDEVDRIVAAWQRVRPDLDVEPLTVFSRVSRLGRHLDLARRGAFARSGLEPWEFDVLSALRRAGEPYRLSPGALVTQTLVTSGTMTNRIDRLEERDLVQRHRSPDDRRGVLVELTEVGLRRVDDAMTELLQVEAGILDVLPAADRSRLAALLRVVVGPFEG</sequence>
<dbReference type="OrthoDB" id="3237509at2"/>
<evidence type="ECO:0000313" key="6">
    <source>
        <dbReference type="Proteomes" id="UP000326702"/>
    </source>
</evidence>
<feature type="domain" description="HTH marR-type" evidence="4">
    <location>
        <begin position="28"/>
        <end position="163"/>
    </location>
</feature>
<dbReference type="SMART" id="SM00347">
    <property type="entry name" value="HTH_MARR"/>
    <property type="match status" value="1"/>
</dbReference>
<dbReference type="PROSITE" id="PS50995">
    <property type="entry name" value="HTH_MARR_2"/>
    <property type="match status" value="1"/>
</dbReference>
<name>A0A5P9QE18_9MICO</name>
<dbReference type="RefSeq" id="WP_153022447.1">
    <property type="nucleotide sequence ID" value="NZ_BAABIH010000008.1"/>
</dbReference>
<evidence type="ECO:0000259" key="4">
    <source>
        <dbReference type="PROSITE" id="PS50995"/>
    </source>
</evidence>
<evidence type="ECO:0000313" key="5">
    <source>
        <dbReference type="EMBL" id="QFU99300.1"/>
    </source>
</evidence>
<dbReference type="AlphaFoldDB" id="A0A5P9QE18"/>
<dbReference type="PANTHER" id="PTHR42756">
    <property type="entry name" value="TRANSCRIPTIONAL REGULATOR, MARR"/>
    <property type="match status" value="1"/>
</dbReference>
<dbReference type="Pfam" id="PF12802">
    <property type="entry name" value="MarR_2"/>
    <property type="match status" value="1"/>
</dbReference>
<organism evidence="5 6">
    <name type="scientific">Luteimicrobium xylanilyticum</name>
    <dbReference type="NCBI Taxonomy" id="1133546"/>
    <lineage>
        <taxon>Bacteria</taxon>
        <taxon>Bacillati</taxon>
        <taxon>Actinomycetota</taxon>
        <taxon>Actinomycetes</taxon>
        <taxon>Micrococcales</taxon>
        <taxon>Luteimicrobium</taxon>
    </lineage>
</organism>
<dbReference type="PROSITE" id="PS01117">
    <property type="entry name" value="HTH_MARR_1"/>
    <property type="match status" value="1"/>
</dbReference>
<dbReference type="GO" id="GO:0003700">
    <property type="term" value="F:DNA-binding transcription factor activity"/>
    <property type="evidence" value="ECO:0007669"/>
    <property type="project" value="InterPro"/>
</dbReference>
<dbReference type="Gene3D" id="1.10.10.10">
    <property type="entry name" value="Winged helix-like DNA-binding domain superfamily/Winged helix DNA-binding domain"/>
    <property type="match status" value="1"/>
</dbReference>
<evidence type="ECO:0000256" key="1">
    <source>
        <dbReference type="ARBA" id="ARBA00023015"/>
    </source>
</evidence>
<evidence type="ECO:0000256" key="3">
    <source>
        <dbReference type="ARBA" id="ARBA00023163"/>
    </source>
</evidence>
<keyword evidence="6" id="KW-1185">Reference proteome</keyword>
<dbReference type="InterPro" id="IPR036388">
    <property type="entry name" value="WH-like_DNA-bd_sf"/>
</dbReference>
<evidence type="ECO:0000256" key="2">
    <source>
        <dbReference type="ARBA" id="ARBA00023125"/>
    </source>
</evidence>
<keyword evidence="3" id="KW-0804">Transcription</keyword>
<dbReference type="InterPro" id="IPR000835">
    <property type="entry name" value="HTH_MarR-typ"/>
</dbReference>
<gene>
    <name evidence="5" type="ORF">KDY119_02828</name>
</gene>
<dbReference type="GO" id="GO:0003677">
    <property type="term" value="F:DNA binding"/>
    <property type="evidence" value="ECO:0007669"/>
    <property type="project" value="UniProtKB-KW"/>
</dbReference>
<dbReference type="Proteomes" id="UP000326702">
    <property type="component" value="Chromosome"/>
</dbReference>
<dbReference type="InterPro" id="IPR036390">
    <property type="entry name" value="WH_DNA-bd_sf"/>
</dbReference>
<dbReference type="PANTHER" id="PTHR42756:SF1">
    <property type="entry name" value="TRANSCRIPTIONAL REPRESSOR OF EMRAB OPERON"/>
    <property type="match status" value="1"/>
</dbReference>
<accession>A0A5P9QE18</accession>
<dbReference type="SUPFAM" id="SSF46785">
    <property type="entry name" value="Winged helix' DNA-binding domain"/>
    <property type="match status" value="1"/>
</dbReference>
<reference evidence="5 6" key="1">
    <citation type="submission" date="2019-10" db="EMBL/GenBank/DDBJ databases">
        <title>Genome sequence of Luteimicrobium xylanilyticum HY-24.</title>
        <authorList>
            <person name="Kim D.Y."/>
            <person name="Park H.-Y."/>
        </authorList>
    </citation>
    <scope>NUCLEOTIDE SEQUENCE [LARGE SCALE GENOMIC DNA]</scope>
    <source>
        <strain evidence="5 6">HY-24</strain>
    </source>
</reference>
<proteinExistence type="predicted"/>
<dbReference type="InterPro" id="IPR023187">
    <property type="entry name" value="Tscrpt_reg_MarR-type_CS"/>
</dbReference>
<dbReference type="EMBL" id="CP045529">
    <property type="protein sequence ID" value="QFU99300.1"/>
    <property type="molecule type" value="Genomic_DNA"/>
</dbReference>
<dbReference type="KEGG" id="lxl:KDY119_02828"/>
<protein>
    <submittedName>
        <fullName evidence="5">HTH-type transcriptional regulator PecS</fullName>
    </submittedName>
</protein>